<dbReference type="PANTHER" id="PTHR13847">
    <property type="entry name" value="SARCOSINE DEHYDROGENASE-RELATED"/>
    <property type="match status" value="1"/>
</dbReference>
<dbReference type="Gene3D" id="3.30.9.10">
    <property type="entry name" value="D-Amino Acid Oxidase, subunit A, domain 2"/>
    <property type="match status" value="2"/>
</dbReference>
<reference evidence="5" key="1">
    <citation type="submission" date="2022-04" db="EMBL/GenBank/DDBJ databases">
        <title>Whole genome sequence of Sphaerotilus sp. FB-5.</title>
        <authorList>
            <person name="Takeda M."/>
            <person name="Narihara S."/>
            <person name="Akimoto M."/>
            <person name="Akimoto R."/>
            <person name="Nishiyashiki S."/>
            <person name="Murakami T."/>
        </authorList>
    </citation>
    <scope>NUCLEOTIDE SEQUENCE</scope>
    <source>
        <strain evidence="5">FB-5</strain>
    </source>
</reference>
<organism evidence="5 6">
    <name type="scientific">Sphaerotilus microaerophilus</name>
    <dbReference type="NCBI Taxonomy" id="2914710"/>
    <lineage>
        <taxon>Bacteria</taxon>
        <taxon>Pseudomonadati</taxon>
        <taxon>Pseudomonadota</taxon>
        <taxon>Betaproteobacteria</taxon>
        <taxon>Burkholderiales</taxon>
        <taxon>Sphaerotilaceae</taxon>
        <taxon>Sphaerotilus</taxon>
    </lineage>
</organism>
<dbReference type="PANTHER" id="PTHR13847:SF280">
    <property type="entry name" value="D-AMINO ACID DEHYDROGENASE"/>
    <property type="match status" value="1"/>
</dbReference>
<dbReference type="RefSeq" id="WP_251969956.1">
    <property type="nucleotide sequence ID" value="NZ_AP025730.1"/>
</dbReference>
<name>A0ABN6PNB9_9BURK</name>
<evidence type="ECO:0000256" key="2">
    <source>
        <dbReference type="ARBA" id="ARBA00023002"/>
    </source>
</evidence>
<dbReference type="Proteomes" id="UP001057498">
    <property type="component" value="Chromosome"/>
</dbReference>
<evidence type="ECO:0000313" key="5">
    <source>
        <dbReference type="EMBL" id="BDI06706.1"/>
    </source>
</evidence>
<dbReference type="Pfam" id="PF01266">
    <property type="entry name" value="DAO"/>
    <property type="match status" value="1"/>
</dbReference>
<evidence type="ECO:0000256" key="3">
    <source>
        <dbReference type="SAM" id="MobiDB-lite"/>
    </source>
</evidence>
<keyword evidence="6" id="KW-1185">Reference proteome</keyword>
<protein>
    <submittedName>
        <fullName evidence="5">D-amino acid dehydrogenase small subunit</fullName>
    </submittedName>
</protein>
<dbReference type="InterPro" id="IPR006076">
    <property type="entry name" value="FAD-dep_OxRdtase"/>
</dbReference>
<comment type="similarity">
    <text evidence="1">Belongs to the DadA oxidoreductase family.</text>
</comment>
<evidence type="ECO:0000313" key="6">
    <source>
        <dbReference type="Proteomes" id="UP001057498"/>
    </source>
</evidence>
<feature type="domain" description="FAD dependent oxidoreductase" evidence="4">
    <location>
        <begin position="2"/>
        <end position="425"/>
    </location>
</feature>
<dbReference type="EMBL" id="AP025730">
    <property type="protein sequence ID" value="BDI06706.1"/>
    <property type="molecule type" value="Genomic_DNA"/>
</dbReference>
<dbReference type="InterPro" id="IPR036188">
    <property type="entry name" value="FAD/NAD-bd_sf"/>
</dbReference>
<sequence length="447" mass="47989">MRVAVIGAGIAGITTAYELAHDGHEVIVIERNDAVAAEASFAHAGLISPALLAWPGRPSRSRGWAATRPGSTDGLRWRTRWHAAEWQWLRQWKRSQASRAAVAHHSLLQLGELGRERHQALSREHQLSHERSQGVLVLRRQAGDSEARWALLESLRQAGIRVEALDPLQCRHIEPGLNTETPLAGGLYLPDSGVGNCREFAHQLRLVCQREGGVRFHFQTEVTGLQPGTPGPTLKLSPTRDTGEAARGRGRSGAEQLAFLPTQADPLPAELTVDAVLLCTGAQALPPIALAGLKLPLLPVWGLGVTFRLRDDLQEQALRSAVIEADTGLTLSRLGQRLRICGGWELGGSGAVADAAYDPLYAALDRWFPLAAQRAGAQLWRGARPMLPDGLPVIGPAAAPGVWLQLGHGGLGWTQACAAARLLADQLAGRACAIDPAPFSAHRWSTA</sequence>
<keyword evidence="2" id="KW-0560">Oxidoreductase</keyword>
<accession>A0ABN6PNB9</accession>
<dbReference type="Gene3D" id="3.50.50.60">
    <property type="entry name" value="FAD/NAD(P)-binding domain"/>
    <property type="match status" value="3"/>
</dbReference>
<evidence type="ECO:0000259" key="4">
    <source>
        <dbReference type="Pfam" id="PF01266"/>
    </source>
</evidence>
<gene>
    <name evidence="5" type="ORF">CATMQ487_36760</name>
</gene>
<feature type="region of interest" description="Disordered" evidence="3">
    <location>
        <begin position="223"/>
        <end position="252"/>
    </location>
</feature>
<proteinExistence type="inferred from homology"/>
<dbReference type="SUPFAM" id="SSF51905">
    <property type="entry name" value="FAD/NAD(P)-binding domain"/>
    <property type="match status" value="1"/>
</dbReference>
<evidence type="ECO:0000256" key="1">
    <source>
        <dbReference type="ARBA" id="ARBA00009410"/>
    </source>
</evidence>